<evidence type="ECO:0000256" key="1">
    <source>
        <dbReference type="SAM" id="MobiDB-lite"/>
    </source>
</evidence>
<sequence>MIQAVDGSSSPAATASHERASSRDSASSAGASSSSGRSTEYDTASSSRHSSSTIASSSATLPLPMADQPSFEAMIASATSSSSSSSSSSAESSSTSSVDSMSQQSSPSLPSTTAPSSPISSPSQSFAESDPTGEEEKRPPQAGPLPSKRGEIGFMAGVHLERPRSAHIEQQMPERHPADRRSPSPTAGNDSELTSTTPRNNPTPATSTTDASSISKKKRILHFFKGSRLPSYGGLRLTTLLIFFGQICLIAGTITAWVVAVRRVKPGANQTGPQMQGTSSFIFVHVVFAIATLGQLLFLERRVFRLRAERYMYLHPGAILPTSYHGMDSNIDPAIIALSPWNRPPLPTYAAALQQSGAGTGDVEDHMIAAPPPPAYGNTRGSTLLLSGFLRQSLRAQRPLSVHSQRSVERSIAPGERPVSYASQDGQWEEICDAERARRLEQTLSRLERPSSRASHQSRESRR</sequence>
<dbReference type="EMBL" id="JASNQZ010000001">
    <property type="protein sequence ID" value="KAL0960781.1"/>
    <property type="molecule type" value="Genomic_DNA"/>
</dbReference>
<reference evidence="4" key="1">
    <citation type="submission" date="2024-06" db="EMBL/GenBank/DDBJ databases">
        <title>Multi-omics analyses provide insights into the biosynthesis of the anticancer antibiotic pleurotin in Hohenbuehelia grisea.</title>
        <authorList>
            <person name="Weaver J.A."/>
            <person name="Alberti F."/>
        </authorList>
    </citation>
    <scope>NUCLEOTIDE SEQUENCE [LARGE SCALE GENOMIC DNA]</scope>
    <source>
        <strain evidence="4">T-177</strain>
    </source>
</reference>
<keyword evidence="2" id="KW-0472">Membrane</keyword>
<feature type="region of interest" description="Disordered" evidence="1">
    <location>
        <begin position="442"/>
        <end position="463"/>
    </location>
</feature>
<protein>
    <submittedName>
        <fullName evidence="3">Uncharacterized protein</fullName>
    </submittedName>
</protein>
<evidence type="ECO:0000313" key="3">
    <source>
        <dbReference type="EMBL" id="KAL0960781.1"/>
    </source>
</evidence>
<feature type="compositionally biased region" description="Basic and acidic residues" evidence="1">
    <location>
        <begin position="169"/>
        <end position="182"/>
    </location>
</feature>
<keyword evidence="2" id="KW-0812">Transmembrane</keyword>
<feature type="compositionally biased region" description="Low complexity" evidence="1">
    <location>
        <begin position="23"/>
        <end position="60"/>
    </location>
</feature>
<evidence type="ECO:0000256" key="2">
    <source>
        <dbReference type="SAM" id="Phobius"/>
    </source>
</evidence>
<keyword evidence="2" id="KW-1133">Transmembrane helix</keyword>
<feature type="compositionally biased region" description="Low complexity" evidence="1">
    <location>
        <begin position="76"/>
        <end position="125"/>
    </location>
</feature>
<feature type="compositionally biased region" description="Polar residues" evidence="1">
    <location>
        <begin position="1"/>
        <end position="13"/>
    </location>
</feature>
<gene>
    <name evidence="3" type="ORF">HGRIS_005802</name>
</gene>
<organism evidence="3 4">
    <name type="scientific">Hohenbuehelia grisea</name>
    <dbReference type="NCBI Taxonomy" id="104357"/>
    <lineage>
        <taxon>Eukaryota</taxon>
        <taxon>Fungi</taxon>
        <taxon>Dikarya</taxon>
        <taxon>Basidiomycota</taxon>
        <taxon>Agaricomycotina</taxon>
        <taxon>Agaricomycetes</taxon>
        <taxon>Agaricomycetidae</taxon>
        <taxon>Agaricales</taxon>
        <taxon>Pleurotineae</taxon>
        <taxon>Pleurotaceae</taxon>
        <taxon>Hohenbuehelia</taxon>
    </lineage>
</organism>
<feature type="transmembrane region" description="Helical" evidence="2">
    <location>
        <begin position="280"/>
        <end position="299"/>
    </location>
</feature>
<name>A0ABR3JY38_9AGAR</name>
<evidence type="ECO:0000313" key="4">
    <source>
        <dbReference type="Proteomes" id="UP001556367"/>
    </source>
</evidence>
<feature type="region of interest" description="Disordered" evidence="1">
    <location>
        <begin position="1"/>
        <end position="150"/>
    </location>
</feature>
<feature type="compositionally biased region" description="Low complexity" evidence="1">
    <location>
        <begin position="202"/>
        <end position="213"/>
    </location>
</feature>
<proteinExistence type="predicted"/>
<keyword evidence="4" id="KW-1185">Reference proteome</keyword>
<feature type="transmembrane region" description="Helical" evidence="2">
    <location>
        <begin position="237"/>
        <end position="260"/>
    </location>
</feature>
<feature type="region of interest" description="Disordered" evidence="1">
    <location>
        <begin position="169"/>
        <end position="213"/>
    </location>
</feature>
<feature type="region of interest" description="Disordered" evidence="1">
    <location>
        <begin position="400"/>
        <end position="427"/>
    </location>
</feature>
<comment type="caution">
    <text evidence="3">The sequence shown here is derived from an EMBL/GenBank/DDBJ whole genome shotgun (WGS) entry which is preliminary data.</text>
</comment>
<feature type="compositionally biased region" description="Polar residues" evidence="1">
    <location>
        <begin position="183"/>
        <end position="200"/>
    </location>
</feature>
<dbReference type="Proteomes" id="UP001556367">
    <property type="component" value="Unassembled WGS sequence"/>
</dbReference>
<accession>A0ABR3JY38</accession>